<keyword evidence="2" id="KW-0732">Signal</keyword>
<dbReference type="EMBL" id="NKXS01000367">
    <property type="protein sequence ID" value="PIN24719.1"/>
    <property type="molecule type" value="Genomic_DNA"/>
</dbReference>
<dbReference type="OrthoDB" id="3360032at2759"/>
<sequence length="204" mass="22907">MKCFDLLCLCSLITVLCGPSSGHGSMINEKVLHVGKELVKEALPLENGACLYPLRGLRPHTWYEVKISYPASIPASFSLQLHRGTAELGRNQKRKLLNTEKIIFRTNDSLIEQGEMYVLVNVETEGVVAMPGKQEREYVMFNIVCDELVLGIPHKAWYVVILVLVCLVLAFVVPSFLPPFLLRKNGNSRLFDRTVAKGIFMKDS</sequence>
<keyword evidence="4" id="KW-1185">Reference proteome</keyword>
<feature type="signal peptide" evidence="2">
    <location>
        <begin position="1"/>
        <end position="24"/>
    </location>
</feature>
<dbReference type="AlphaFoldDB" id="A0A2G9I4P3"/>
<accession>A0A2G9I4P3</accession>
<comment type="caution">
    <text evidence="3">The sequence shown here is derived from an EMBL/GenBank/DDBJ whole genome shotgun (WGS) entry which is preliminary data.</text>
</comment>
<protein>
    <submittedName>
        <fullName evidence="3">Uncharacterized protein</fullName>
    </submittedName>
</protein>
<proteinExistence type="predicted"/>
<keyword evidence="1" id="KW-1133">Transmembrane helix</keyword>
<dbReference type="PANTHER" id="PTHR35465">
    <property type="entry name" value="CAVEOLIN-1 PROTEIN"/>
    <property type="match status" value="1"/>
</dbReference>
<organism evidence="3 4">
    <name type="scientific">Handroanthus impetiginosus</name>
    <dbReference type="NCBI Taxonomy" id="429701"/>
    <lineage>
        <taxon>Eukaryota</taxon>
        <taxon>Viridiplantae</taxon>
        <taxon>Streptophyta</taxon>
        <taxon>Embryophyta</taxon>
        <taxon>Tracheophyta</taxon>
        <taxon>Spermatophyta</taxon>
        <taxon>Magnoliopsida</taxon>
        <taxon>eudicotyledons</taxon>
        <taxon>Gunneridae</taxon>
        <taxon>Pentapetalae</taxon>
        <taxon>asterids</taxon>
        <taxon>lamiids</taxon>
        <taxon>Lamiales</taxon>
        <taxon>Bignoniaceae</taxon>
        <taxon>Crescentiina</taxon>
        <taxon>Tabebuia alliance</taxon>
        <taxon>Handroanthus</taxon>
    </lineage>
</organism>
<gene>
    <name evidence="3" type="ORF">CDL12_02542</name>
</gene>
<evidence type="ECO:0000313" key="4">
    <source>
        <dbReference type="Proteomes" id="UP000231279"/>
    </source>
</evidence>
<name>A0A2G9I4P3_9LAMI</name>
<evidence type="ECO:0000256" key="1">
    <source>
        <dbReference type="SAM" id="Phobius"/>
    </source>
</evidence>
<keyword evidence="1" id="KW-0812">Transmembrane</keyword>
<reference evidence="4" key="1">
    <citation type="journal article" date="2018" name="Gigascience">
        <title>Genome assembly of the Pink Ipe (Handroanthus impetiginosus, Bignoniaceae), a highly valued, ecologically keystone Neotropical timber forest tree.</title>
        <authorList>
            <person name="Silva-Junior O.B."/>
            <person name="Grattapaglia D."/>
            <person name="Novaes E."/>
            <person name="Collevatti R.G."/>
        </authorList>
    </citation>
    <scope>NUCLEOTIDE SEQUENCE [LARGE SCALE GENOMIC DNA]</scope>
    <source>
        <strain evidence="4">cv. UFG-1</strain>
    </source>
</reference>
<keyword evidence="1" id="KW-0472">Membrane</keyword>
<feature type="chain" id="PRO_5013950302" evidence="2">
    <location>
        <begin position="25"/>
        <end position="204"/>
    </location>
</feature>
<evidence type="ECO:0000313" key="3">
    <source>
        <dbReference type="EMBL" id="PIN24719.1"/>
    </source>
</evidence>
<evidence type="ECO:0000256" key="2">
    <source>
        <dbReference type="SAM" id="SignalP"/>
    </source>
</evidence>
<dbReference type="PANTHER" id="PTHR35465:SF1">
    <property type="entry name" value="PHOSPHATIDYLINOSITOL-GLYCAN BIOSYNTHESIS CLASS X PROTEIN"/>
    <property type="match status" value="1"/>
</dbReference>
<feature type="transmembrane region" description="Helical" evidence="1">
    <location>
        <begin position="156"/>
        <end position="182"/>
    </location>
</feature>
<dbReference type="Proteomes" id="UP000231279">
    <property type="component" value="Unassembled WGS sequence"/>
</dbReference>